<gene>
    <name evidence="1" type="ORF">C900_05384</name>
</gene>
<dbReference type="AlphaFoldDB" id="L8JLS4"/>
<dbReference type="STRING" id="1237149.C900_05384"/>
<dbReference type="Proteomes" id="UP000011135">
    <property type="component" value="Unassembled WGS sequence"/>
</dbReference>
<name>L8JLS4_9BACT</name>
<protein>
    <submittedName>
        <fullName evidence="1">Uncharacterized protein</fullName>
    </submittedName>
</protein>
<proteinExistence type="predicted"/>
<dbReference type="EMBL" id="AMZN01000082">
    <property type="protein sequence ID" value="ELR69188.1"/>
    <property type="molecule type" value="Genomic_DNA"/>
</dbReference>
<comment type="caution">
    <text evidence="1">The sequence shown here is derived from an EMBL/GenBank/DDBJ whole genome shotgun (WGS) entry which is preliminary data.</text>
</comment>
<reference evidence="1 2" key="1">
    <citation type="submission" date="2012-12" db="EMBL/GenBank/DDBJ databases">
        <title>Genome assembly of Fulvivirga imtechensis AK7.</title>
        <authorList>
            <person name="Nupur N."/>
            <person name="Khatri I."/>
            <person name="Kumar R."/>
            <person name="Subramanian S."/>
            <person name="Pinnaka A."/>
        </authorList>
    </citation>
    <scope>NUCLEOTIDE SEQUENCE [LARGE SCALE GENOMIC DNA]</scope>
    <source>
        <strain evidence="1 2">AK7</strain>
    </source>
</reference>
<accession>L8JLS4</accession>
<evidence type="ECO:0000313" key="1">
    <source>
        <dbReference type="EMBL" id="ELR69188.1"/>
    </source>
</evidence>
<evidence type="ECO:0000313" key="2">
    <source>
        <dbReference type="Proteomes" id="UP000011135"/>
    </source>
</evidence>
<keyword evidence="2" id="KW-1185">Reference proteome</keyword>
<dbReference type="RefSeq" id="WP_009582475.1">
    <property type="nucleotide sequence ID" value="NZ_AMZN01000082.1"/>
</dbReference>
<sequence length="44" mass="5159">MRKLSNQNAYKIKDIAKQLPEMEWIQQSSHKCKTPWSRKLSGGL</sequence>
<organism evidence="1 2">
    <name type="scientific">Fulvivirga imtechensis AK7</name>
    <dbReference type="NCBI Taxonomy" id="1237149"/>
    <lineage>
        <taxon>Bacteria</taxon>
        <taxon>Pseudomonadati</taxon>
        <taxon>Bacteroidota</taxon>
        <taxon>Cytophagia</taxon>
        <taxon>Cytophagales</taxon>
        <taxon>Fulvivirgaceae</taxon>
        <taxon>Fulvivirga</taxon>
    </lineage>
</organism>